<evidence type="ECO:0000313" key="5">
    <source>
        <dbReference type="EMBL" id="MFD1929473.1"/>
    </source>
</evidence>
<dbReference type="Pfam" id="PF00005">
    <property type="entry name" value="ABC_tran"/>
    <property type="match status" value="1"/>
</dbReference>
<name>A0ABW4SIU8_9BACL</name>
<evidence type="ECO:0000313" key="6">
    <source>
        <dbReference type="Proteomes" id="UP001597218"/>
    </source>
</evidence>
<gene>
    <name evidence="5" type="ORF">ACFSFY_15635</name>
</gene>
<dbReference type="RefSeq" id="WP_381539628.1">
    <property type="nucleotide sequence ID" value="NZ_JBHUGI010000034.1"/>
</dbReference>
<evidence type="ECO:0000256" key="2">
    <source>
        <dbReference type="ARBA" id="ARBA00022741"/>
    </source>
</evidence>
<dbReference type="InterPro" id="IPR027417">
    <property type="entry name" value="P-loop_NTPase"/>
</dbReference>
<dbReference type="SMART" id="SM00382">
    <property type="entry name" value="AAA"/>
    <property type="match status" value="1"/>
</dbReference>
<dbReference type="EMBL" id="JBHUGI010000034">
    <property type="protein sequence ID" value="MFD1929473.1"/>
    <property type="molecule type" value="Genomic_DNA"/>
</dbReference>
<evidence type="ECO:0000256" key="1">
    <source>
        <dbReference type="ARBA" id="ARBA00022448"/>
    </source>
</evidence>
<feature type="domain" description="ABC transporter" evidence="4">
    <location>
        <begin position="4"/>
        <end position="229"/>
    </location>
</feature>
<sequence>MNVIEFNNVTKSYRNRSVLNQMNFTITEGVLTGIIGRNGVGKTTLMKIISGHIKETSGDVHVFSENPFNSIKVSANSIYVDDTMSFSDKLSLEEILKEAKRFYVNWDAILAQRLFEYFGFHSNMRHKHLSKGKMNTFNAIIGIASRCPLTIFDEPTTGMDSAVRKDFYRALLKDYIAHPRTILLSSHHLDEIEDLLEDILLVKDGIVRFHGPITDLQEMFIRLIGPEQSVRVQIAEKNVFNRQLNEIYYEVLVENTFTSDELIHMQDLGIKILPVSANDAYVALTSSLKGGIDDVFDGATTR</sequence>
<dbReference type="SUPFAM" id="SSF52540">
    <property type="entry name" value="P-loop containing nucleoside triphosphate hydrolases"/>
    <property type="match status" value="1"/>
</dbReference>
<dbReference type="Proteomes" id="UP001597218">
    <property type="component" value="Unassembled WGS sequence"/>
</dbReference>
<evidence type="ECO:0000256" key="3">
    <source>
        <dbReference type="ARBA" id="ARBA00022840"/>
    </source>
</evidence>
<evidence type="ECO:0000259" key="4">
    <source>
        <dbReference type="PROSITE" id="PS50893"/>
    </source>
</evidence>
<dbReference type="CDD" id="cd03230">
    <property type="entry name" value="ABC_DR_subfamily_A"/>
    <property type="match status" value="1"/>
</dbReference>
<accession>A0ABW4SIU8</accession>
<keyword evidence="1" id="KW-0813">Transport</keyword>
<organism evidence="5 6">
    <name type="scientific">Sporosarcina siberiensis</name>
    <dbReference type="NCBI Taxonomy" id="1365606"/>
    <lineage>
        <taxon>Bacteria</taxon>
        <taxon>Bacillati</taxon>
        <taxon>Bacillota</taxon>
        <taxon>Bacilli</taxon>
        <taxon>Bacillales</taxon>
        <taxon>Caryophanaceae</taxon>
        <taxon>Sporosarcina</taxon>
    </lineage>
</organism>
<dbReference type="PANTHER" id="PTHR42939:SF1">
    <property type="entry name" value="ABC TRANSPORTER ATP-BINDING PROTEIN ALBC-RELATED"/>
    <property type="match status" value="1"/>
</dbReference>
<dbReference type="InterPro" id="IPR051782">
    <property type="entry name" value="ABC_Transporter_VariousFunc"/>
</dbReference>
<dbReference type="InterPro" id="IPR003593">
    <property type="entry name" value="AAA+_ATPase"/>
</dbReference>
<keyword evidence="2" id="KW-0547">Nucleotide-binding</keyword>
<proteinExistence type="predicted"/>
<comment type="caution">
    <text evidence="5">The sequence shown here is derived from an EMBL/GenBank/DDBJ whole genome shotgun (WGS) entry which is preliminary data.</text>
</comment>
<dbReference type="PANTHER" id="PTHR42939">
    <property type="entry name" value="ABC TRANSPORTER ATP-BINDING PROTEIN ALBC-RELATED"/>
    <property type="match status" value="1"/>
</dbReference>
<protein>
    <submittedName>
        <fullName evidence="5">ATP-binding cassette domain-containing protein</fullName>
    </submittedName>
</protein>
<dbReference type="Gene3D" id="3.40.50.300">
    <property type="entry name" value="P-loop containing nucleotide triphosphate hydrolases"/>
    <property type="match status" value="1"/>
</dbReference>
<dbReference type="InterPro" id="IPR003439">
    <property type="entry name" value="ABC_transporter-like_ATP-bd"/>
</dbReference>
<dbReference type="GO" id="GO:0005524">
    <property type="term" value="F:ATP binding"/>
    <property type="evidence" value="ECO:0007669"/>
    <property type="project" value="UniProtKB-KW"/>
</dbReference>
<reference evidence="6" key="1">
    <citation type="journal article" date="2019" name="Int. J. Syst. Evol. Microbiol.">
        <title>The Global Catalogue of Microorganisms (GCM) 10K type strain sequencing project: providing services to taxonomists for standard genome sequencing and annotation.</title>
        <authorList>
            <consortium name="The Broad Institute Genomics Platform"/>
            <consortium name="The Broad Institute Genome Sequencing Center for Infectious Disease"/>
            <person name="Wu L."/>
            <person name="Ma J."/>
        </authorList>
    </citation>
    <scope>NUCLEOTIDE SEQUENCE [LARGE SCALE GENOMIC DNA]</scope>
    <source>
        <strain evidence="6">CGMCC 4.7177</strain>
    </source>
</reference>
<keyword evidence="6" id="KW-1185">Reference proteome</keyword>
<dbReference type="PROSITE" id="PS50893">
    <property type="entry name" value="ABC_TRANSPORTER_2"/>
    <property type="match status" value="1"/>
</dbReference>
<keyword evidence="3 5" id="KW-0067">ATP-binding</keyword>